<dbReference type="Proteomes" id="UP000037084">
    <property type="component" value="Unassembled WGS sequence"/>
</dbReference>
<dbReference type="PATRIC" id="fig|1961.12.peg.6791"/>
<dbReference type="RefSeq" id="WP_053176213.1">
    <property type="nucleotide sequence ID" value="NZ_LGUV01000362.1"/>
</dbReference>
<evidence type="ECO:0000313" key="2">
    <source>
        <dbReference type="Proteomes" id="UP000037084"/>
    </source>
</evidence>
<sequence length="168" mass="18313">MPIIVVDQETTVAALAARLVKTRTSKAAKEKAAQAIREANPGLDLDRLRPGMIVLVPRPPEAREDVPDVVTEALAPLLDQIRTELDALIRTANSALEADTAEREATAEILDAEAVQAAAQNDPLLQYNLERVRQTLADDGQSAVESTESLINGTEQWYTDLDDLSTLW</sequence>
<name>A0A0L8M5F1_STRVG</name>
<dbReference type="OrthoDB" id="9989057at2"/>
<dbReference type="EMBL" id="LGUV01000362">
    <property type="protein sequence ID" value="KOG45625.1"/>
    <property type="molecule type" value="Genomic_DNA"/>
</dbReference>
<dbReference type="AlphaFoldDB" id="A0A0L8M5F1"/>
<protein>
    <submittedName>
        <fullName evidence="1">Uncharacterized protein</fullName>
    </submittedName>
</protein>
<evidence type="ECO:0000313" key="1">
    <source>
        <dbReference type="EMBL" id="KOG45625.1"/>
    </source>
</evidence>
<organism evidence="1 2">
    <name type="scientific">Streptomyces virginiae</name>
    <name type="common">Streptomyces cinnamonensis</name>
    <dbReference type="NCBI Taxonomy" id="1961"/>
    <lineage>
        <taxon>Bacteria</taxon>
        <taxon>Bacillati</taxon>
        <taxon>Actinomycetota</taxon>
        <taxon>Actinomycetes</taxon>
        <taxon>Kitasatosporales</taxon>
        <taxon>Streptomycetaceae</taxon>
        <taxon>Streptomyces</taxon>
    </lineage>
</organism>
<gene>
    <name evidence="1" type="ORF">ADK75_30600</name>
</gene>
<comment type="caution">
    <text evidence="1">The sequence shown here is derived from an EMBL/GenBank/DDBJ whole genome shotgun (WGS) entry which is preliminary data.</text>
</comment>
<accession>A0A0L8M5F1</accession>
<reference evidence="2" key="1">
    <citation type="submission" date="2015-07" db="EMBL/GenBank/DDBJ databases">
        <authorList>
            <consortium name="Consortium for Microbial Forensics and Genomics (microFORGE)"/>
            <person name="Knight B.M."/>
            <person name="Roberts D.P."/>
            <person name="Lin D."/>
            <person name="Hari K."/>
            <person name="Fletcher J."/>
            <person name="Melcher U."/>
            <person name="Blagden T."/>
            <person name="Winegar R.A."/>
        </authorList>
    </citation>
    <scope>NUCLEOTIDE SEQUENCE [LARGE SCALE GENOMIC DNA]</scope>
    <source>
        <strain evidence="2">NRRL B-1447</strain>
    </source>
</reference>
<proteinExistence type="predicted"/>